<dbReference type="EMBL" id="JAJKGN010000001">
    <property type="protein sequence ID" value="MDC6407813.1"/>
    <property type="molecule type" value="Genomic_DNA"/>
</dbReference>
<proteinExistence type="predicted"/>
<accession>A0AAW6HSQ6</accession>
<dbReference type="RefSeq" id="WP_274064586.1">
    <property type="nucleotide sequence ID" value="NZ_CP136975.1"/>
</dbReference>
<sequence>MSDDSLLFYVQRCWDRSWQRYGQFYATVWFLCVVAVNVPKRGAVIELIGQVDCSNRVALAIGLFESGNARSFFLDGLGLLPMAEYGIVWFADDVL</sequence>
<organism evidence="1 2">
    <name type="scientific">Xylella fastidiosa subsp. multiplex</name>
    <dbReference type="NCBI Taxonomy" id="644357"/>
    <lineage>
        <taxon>Bacteria</taxon>
        <taxon>Pseudomonadati</taxon>
        <taxon>Pseudomonadota</taxon>
        <taxon>Gammaproteobacteria</taxon>
        <taxon>Lysobacterales</taxon>
        <taxon>Lysobacteraceae</taxon>
        <taxon>Xylella</taxon>
    </lineage>
</organism>
<gene>
    <name evidence="1" type="ORF">LOK82_03715</name>
</gene>
<protein>
    <submittedName>
        <fullName evidence="1">Uncharacterized protein</fullName>
    </submittedName>
</protein>
<name>A0AAW6HSQ6_XYLFS</name>
<comment type="caution">
    <text evidence="1">The sequence shown here is derived from an EMBL/GenBank/DDBJ whole genome shotgun (WGS) entry which is preliminary data.</text>
</comment>
<reference evidence="1" key="1">
    <citation type="submission" date="2021-11" db="EMBL/GenBank/DDBJ databases">
        <authorList>
            <person name="Denance N."/>
            <person name="Briand M."/>
            <person name="Dupas E."/>
            <person name="Durand K."/>
            <person name="Legendre B."/>
            <person name="Cunty A."/>
            <person name="Donnadieu C."/>
            <person name="Lopez Roques C."/>
            <person name="Cesbron S."/>
            <person name="Jacques M.A."/>
        </authorList>
    </citation>
    <scope>NUCLEOTIDE SEQUENCE</scope>
    <source>
        <strain evidence="1">CFBP8070</strain>
    </source>
</reference>
<evidence type="ECO:0000313" key="1">
    <source>
        <dbReference type="EMBL" id="MDC6407813.1"/>
    </source>
</evidence>
<dbReference type="Proteomes" id="UP001220702">
    <property type="component" value="Unassembled WGS sequence"/>
</dbReference>
<dbReference type="AlphaFoldDB" id="A0AAW6HSQ6"/>
<evidence type="ECO:0000313" key="2">
    <source>
        <dbReference type="Proteomes" id="UP001220702"/>
    </source>
</evidence>
<reference evidence="1" key="2">
    <citation type="journal article" date="2023" name="Commun. Biol.">
        <title>Suspicions of two bridgehead invasions of Xylella fastidiosa subsp. multiplex in France.</title>
        <authorList>
            <person name="Dupas E."/>
            <person name="Durand K."/>
            <person name="Rieux A."/>
            <person name="Briand M."/>
            <person name="Pruvost O."/>
            <person name="Cunty A."/>
            <person name="Denance N."/>
            <person name="Donnadieu C."/>
            <person name="Legendre B."/>
            <person name="Lopez-Roques C."/>
            <person name="Cesbron S."/>
            <person name="Ravigne V."/>
            <person name="Jacques M.A."/>
        </authorList>
    </citation>
    <scope>NUCLEOTIDE SEQUENCE</scope>
    <source>
        <strain evidence="1">CFBP8070</strain>
    </source>
</reference>